<dbReference type="Proteomes" id="UP001171687">
    <property type="component" value="Unassembled WGS sequence"/>
</dbReference>
<evidence type="ECO:0000256" key="2">
    <source>
        <dbReference type="ARBA" id="ARBA00008821"/>
    </source>
</evidence>
<feature type="transmembrane region" description="Helical" evidence="8">
    <location>
        <begin position="349"/>
        <end position="371"/>
    </location>
</feature>
<evidence type="ECO:0000256" key="4">
    <source>
        <dbReference type="ARBA" id="ARBA00022475"/>
    </source>
</evidence>
<name>A0AAP8TTV8_9STAP</name>
<evidence type="ECO:0000313" key="10">
    <source>
        <dbReference type="EMBL" id="PNZ69024.1"/>
    </source>
</evidence>
<evidence type="ECO:0000313" key="11">
    <source>
        <dbReference type="Proteomes" id="UP000242470"/>
    </source>
</evidence>
<evidence type="ECO:0000256" key="7">
    <source>
        <dbReference type="ARBA" id="ARBA00023136"/>
    </source>
</evidence>
<organism evidence="10 11">
    <name type="scientific">Staphylococcus auricularis</name>
    <dbReference type="NCBI Taxonomy" id="29379"/>
    <lineage>
        <taxon>Bacteria</taxon>
        <taxon>Bacillati</taxon>
        <taxon>Bacillota</taxon>
        <taxon>Bacilli</taxon>
        <taxon>Bacillales</taxon>
        <taxon>Staphylococcaceae</taxon>
        <taxon>Staphylococcus</taxon>
    </lineage>
</organism>
<dbReference type="GO" id="GO:0042907">
    <property type="term" value="F:xanthine transmembrane transporter activity"/>
    <property type="evidence" value="ECO:0007669"/>
    <property type="project" value="TreeGrafter"/>
</dbReference>
<feature type="transmembrane region" description="Helical" evidence="8">
    <location>
        <begin position="383"/>
        <end position="401"/>
    </location>
</feature>
<dbReference type="GeneID" id="64982474"/>
<feature type="transmembrane region" description="Helical" evidence="8">
    <location>
        <begin position="100"/>
        <end position="118"/>
    </location>
</feature>
<feature type="transmembrane region" description="Helical" evidence="8">
    <location>
        <begin position="52"/>
        <end position="69"/>
    </location>
</feature>
<dbReference type="EMBL" id="JAUHQC010000006">
    <property type="protein sequence ID" value="MDN4532351.1"/>
    <property type="molecule type" value="Genomic_DNA"/>
</dbReference>
<evidence type="ECO:0000256" key="3">
    <source>
        <dbReference type="ARBA" id="ARBA00022448"/>
    </source>
</evidence>
<dbReference type="PANTHER" id="PTHR42810:SF4">
    <property type="entry name" value="URIC ACID TRANSPORTER UACT"/>
    <property type="match status" value="1"/>
</dbReference>
<dbReference type="EMBL" id="PPQW01000006">
    <property type="protein sequence ID" value="PNZ69024.1"/>
    <property type="molecule type" value="Genomic_DNA"/>
</dbReference>
<feature type="transmembrane region" description="Helical" evidence="8">
    <location>
        <begin position="318"/>
        <end position="337"/>
    </location>
</feature>
<gene>
    <name evidence="10" type="ORF">CD158_01730</name>
    <name evidence="9" type="ORF">QYH67_01955</name>
</gene>
<sequence length="434" mass="46277">MDNETMFERTAKPVLDVRDKPKPSQWALLSTQHLFAMFGSTVLVPFLTGLPVSAALLASGLGTLLYILITQAKIPAYLGSSFAFITPIITGIHSHSLGDMLVALFMSGLMYVIIGLAIRISGTNWLMNLLPPVVVGPVIMVIGLSLAPTAVNMAMFENSNDMKGYNLSYVLVAIITLLVTISIQGFFKGFLSLIPVLIGIITGYVISIFMGLINFEPIAKAKWLQFPDIYIPFKDYTPSFHLGLVLVMIPIVFVTVSEHIGHQLVINKIVGKNFLKDPGLDRSIIGDGVSTMVASIIGGPPSTTYGENIGVLAITKIYSIYVIGGAAVIAVLLGFVGKFSALVDSIPTPVMGGVSILLFGIIASSGLRMLVESKIDFAENRNLVIASSILVIGIGNLVINFKDLGLNMQIEGMALAALAGIILNLILPKGASNQ</sequence>
<reference evidence="9" key="2">
    <citation type="submission" date="2023-07" db="EMBL/GenBank/DDBJ databases">
        <title>Evaluation of the beneficial properties of pineapple isolates.</title>
        <authorList>
            <person name="Adefiranye O."/>
        </authorList>
    </citation>
    <scope>NUCLEOTIDE SEQUENCE</scope>
    <source>
        <strain evidence="9">PAPLE_T1</strain>
    </source>
</reference>
<dbReference type="Pfam" id="PF00860">
    <property type="entry name" value="Xan_ur_permease"/>
    <property type="match status" value="1"/>
</dbReference>
<dbReference type="PANTHER" id="PTHR42810">
    <property type="entry name" value="PURINE PERMEASE C1399.01C-RELATED"/>
    <property type="match status" value="1"/>
</dbReference>
<feature type="transmembrane region" description="Helical" evidence="8">
    <location>
        <begin position="76"/>
        <end position="94"/>
    </location>
</feature>
<accession>A0AAP8TTV8</accession>
<feature type="transmembrane region" description="Helical" evidence="8">
    <location>
        <begin position="167"/>
        <end position="187"/>
    </location>
</feature>
<evidence type="ECO:0000256" key="6">
    <source>
        <dbReference type="ARBA" id="ARBA00022989"/>
    </source>
</evidence>
<protein>
    <submittedName>
        <fullName evidence="9">Solute carrier family 23 protein</fullName>
    </submittedName>
    <submittedName>
        <fullName evidence="10">Uracil permease</fullName>
    </submittedName>
</protein>
<evidence type="ECO:0000256" key="8">
    <source>
        <dbReference type="SAM" id="Phobius"/>
    </source>
</evidence>
<evidence type="ECO:0000313" key="9">
    <source>
        <dbReference type="EMBL" id="MDN4532351.1"/>
    </source>
</evidence>
<keyword evidence="3" id="KW-0813">Transport</keyword>
<keyword evidence="5 8" id="KW-0812">Transmembrane</keyword>
<proteinExistence type="inferred from homology"/>
<feature type="transmembrane region" description="Helical" evidence="8">
    <location>
        <begin position="239"/>
        <end position="256"/>
    </location>
</feature>
<reference evidence="10 11" key="1">
    <citation type="submission" date="2017-08" db="EMBL/GenBank/DDBJ databases">
        <title>Draft genome sequences of 64 type strains of genus Staph aureus.</title>
        <authorList>
            <person name="Cole K."/>
            <person name="Golubchik T."/>
            <person name="Russell J."/>
            <person name="Foster D."/>
            <person name="Llewelyn M."/>
            <person name="Wilson D."/>
            <person name="Crook D."/>
            <person name="Paul J."/>
        </authorList>
    </citation>
    <scope>NUCLEOTIDE SEQUENCE [LARGE SCALE GENOMIC DNA]</scope>
    <source>
        <strain evidence="10 11">NCTC 12101</strain>
    </source>
</reference>
<feature type="transmembrane region" description="Helical" evidence="8">
    <location>
        <begin position="125"/>
        <end position="147"/>
    </location>
</feature>
<dbReference type="InterPro" id="IPR006043">
    <property type="entry name" value="NCS2"/>
</dbReference>
<comment type="subcellular location">
    <subcellularLocation>
        <location evidence="1">Cell membrane</location>
        <topology evidence="1">Multi-pass membrane protein</topology>
    </subcellularLocation>
</comment>
<feature type="transmembrane region" description="Helical" evidence="8">
    <location>
        <begin position="407"/>
        <end position="427"/>
    </location>
</feature>
<comment type="similarity">
    <text evidence="2">Belongs to the nucleobase:cation symporter-2 (NCS2) (TC 2.A.40) family.</text>
</comment>
<dbReference type="AlphaFoldDB" id="A0AAP8TTV8"/>
<dbReference type="InterPro" id="IPR006042">
    <property type="entry name" value="Xan_ur_permease"/>
</dbReference>
<keyword evidence="6 8" id="KW-1133">Transmembrane helix</keyword>
<evidence type="ECO:0000256" key="1">
    <source>
        <dbReference type="ARBA" id="ARBA00004651"/>
    </source>
</evidence>
<keyword evidence="7 8" id="KW-0472">Membrane</keyword>
<feature type="transmembrane region" description="Helical" evidence="8">
    <location>
        <begin position="194"/>
        <end position="219"/>
    </location>
</feature>
<dbReference type="Proteomes" id="UP000242470">
    <property type="component" value="Unassembled WGS sequence"/>
</dbReference>
<evidence type="ECO:0000256" key="5">
    <source>
        <dbReference type="ARBA" id="ARBA00022692"/>
    </source>
</evidence>
<comment type="caution">
    <text evidence="10">The sequence shown here is derived from an EMBL/GenBank/DDBJ whole genome shotgun (WGS) entry which is preliminary data.</text>
</comment>
<dbReference type="GO" id="GO:0005886">
    <property type="term" value="C:plasma membrane"/>
    <property type="evidence" value="ECO:0007669"/>
    <property type="project" value="UniProtKB-SubCell"/>
</dbReference>
<dbReference type="PROSITE" id="PS01116">
    <property type="entry name" value="XANTH_URACIL_PERMASE"/>
    <property type="match status" value="1"/>
</dbReference>
<dbReference type="RefSeq" id="WP_059106630.1">
    <property type="nucleotide sequence ID" value="NZ_AP024589.1"/>
</dbReference>
<dbReference type="NCBIfam" id="TIGR00801">
    <property type="entry name" value="ncs2"/>
    <property type="match status" value="1"/>
</dbReference>
<keyword evidence="4" id="KW-1003">Cell membrane</keyword>